<organism evidence="2 3">
    <name type="scientific">Solanum tuberosum</name>
    <name type="common">Potato</name>
    <dbReference type="NCBI Taxonomy" id="4113"/>
    <lineage>
        <taxon>Eukaryota</taxon>
        <taxon>Viridiplantae</taxon>
        <taxon>Streptophyta</taxon>
        <taxon>Embryophyta</taxon>
        <taxon>Tracheophyta</taxon>
        <taxon>Spermatophyta</taxon>
        <taxon>Magnoliopsida</taxon>
        <taxon>eudicotyledons</taxon>
        <taxon>Gunneridae</taxon>
        <taxon>Pentapetalae</taxon>
        <taxon>asterids</taxon>
        <taxon>lamiids</taxon>
        <taxon>Solanales</taxon>
        <taxon>Solanaceae</taxon>
        <taxon>Solanoideae</taxon>
        <taxon>Solaneae</taxon>
        <taxon>Solanum</taxon>
    </lineage>
</organism>
<protein>
    <recommendedName>
        <fullName evidence="4">Integrase core domain containing protein</fullName>
    </recommendedName>
</protein>
<name>M1DVS8_SOLTU</name>
<reference evidence="2" key="2">
    <citation type="submission" date="2015-06" db="UniProtKB">
        <authorList>
            <consortium name="EnsemblPlants"/>
        </authorList>
    </citation>
    <scope>IDENTIFICATION</scope>
    <source>
        <strain evidence="2">DM1-3 516 R44</strain>
    </source>
</reference>
<dbReference type="EnsemblPlants" id="PGSC0003DMT400095206">
    <property type="protein sequence ID" value="PGSC0003DMT400095206"/>
    <property type="gene ID" value="PGSC0003DMG400044777"/>
</dbReference>
<dbReference type="Gramene" id="PGSC0003DMT400095206">
    <property type="protein sequence ID" value="PGSC0003DMT400095206"/>
    <property type="gene ID" value="PGSC0003DMG400044777"/>
</dbReference>
<accession>M1DVS8</accession>
<dbReference type="AlphaFoldDB" id="M1DVS8"/>
<sequence>MAKIMTQIDILSKNIMGAGARSCNVMGVGCVNLDEAKFEALYNEEVNFLANQGGGYRSNYPRQGGNQGWDRDEGWKDRDREWKDRNPTWKERDGEKDRYAPSCERQKPKDFEGGRSEDMWSRILNKVEGSNKILKEKKEDVLTLS</sequence>
<feature type="region of interest" description="Disordered" evidence="1">
    <location>
        <begin position="53"/>
        <end position="116"/>
    </location>
</feature>
<keyword evidence="3" id="KW-1185">Reference proteome</keyword>
<dbReference type="InParanoid" id="M1DVS8"/>
<evidence type="ECO:0000256" key="1">
    <source>
        <dbReference type="SAM" id="MobiDB-lite"/>
    </source>
</evidence>
<evidence type="ECO:0000313" key="2">
    <source>
        <dbReference type="EnsemblPlants" id="PGSC0003DMT400095206"/>
    </source>
</evidence>
<dbReference type="HOGENOM" id="CLU_033598_1_0_1"/>
<proteinExistence type="predicted"/>
<dbReference type="Proteomes" id="UP000011115">
    <property type="component" value="Unassembled WGS sequence"/>
</dbReference>
<reference evidence="3" key="1">
    <citation type="journal article" date="2011" name="Nature">
        <title>Genome sequence and analysis of the tuber crop potato.</title>
        <authorList>
            <consortium name="The Potato Genome Sequencing Consortium"/>
        </authorList>
    </citation>
    <scope>NUCLEOTIDE SEQUENCE [LARGE SCALE GENOMIC DNA]</scope>
    <source>
        <strain evidence="3">cv. DM1-3 516 R44</strain>
    </source>
</reference>
<dbReference type="PaxDb" id="4113-PGSC0003DMT400095206"/>
<evidence type="ECO:0008006" key="4">
    <source>
        <dbReference type="Google" id="ProtNLM"/>
    </source>
</evidence>
<feature type="compositionally biased region" description="Basic and acidic residues" evidence="1">
    <location>
        <begin position="69"/>
        <end position="116"/>
    </location>
</feature>
<evidence type="ECO:0000313" key="3">
    <source>
        <dbReference type="Proteomes" id="UP000011115"/>
    </source>
</evidence>